<name>A0A4Y6PMQ8_PERCE</name>
<protein>
    <recommendedName>
        <fullName evidence="5">YHYH domain-containing protein</fullName>
    </recommendedName>
</protein>
<reference evidence="3 4" key="1">
    <citation type="submission" date="2019-06" db="EMBL/GenBank/DDBJ databases">
        <title>Persicimonas caeni gen. nov., sp. nov., a predatory bacterium isolated from solar saltern.</title>
        <authorList>
            <person name="Wang S."/>
        </authorList>
    </citation>
    <scope>NUCLEOTIDE SEQUENCE [LARGE SCALE GENOMIC DNA]</scope>
    <source>
        <strain evidence="3 4">YN101</strain>
    </source>
</reference>
<organism evidence="3 4">
    <name type="scientific">Persicimonas caeni</name>
    <dbReference type="NCBI Taxonomy" id="2292766"/>
    <lineage>
        <taxon>Bacteria</taxon>
        <taxon>Deltaproteobacteria</taxon>
        <taxon>Bradymonadales</taxon>
        <taxon>Bradymonadaceae</taxon>
        <taxon>Persicimonas</taxon>
    </lineage>
</organism>
<evidence type="ECO:0000256" key="1">
    <source>
        <dbReference type="SAM" id="MobiDB-lite"/>
    </source>
</evidence>
<evidence type="ECO:0008006" key="5">
    <source>
        <dbReference type="Google" id="ProtNLM"/>
    </source>
</evidence>
<feature type="compositionally biased region" description="Low complexity" evidence="1">
    <location>
        <begin position="54"/>
        <end position="79"/>
    </location>
</feature>
<feature type="signal peptide" evidence="2">
    <location>
        <begin position="1"/>
        <end position="22"/>
    </location>
</feature>
<accession>A0A4Y6PMQ8</accession>
<evidence type="ECO:0000313" key="3">
    <source>
        <dbReference type="EMBL" id="QDG49317.1"/>
    </source>
</evidence>
<dbReference type="Proteomes" id="UP000315995">
    <property type="component" value="Chromosome"/>
</dbReference>
<keyword evidence="4" id="KW-1185">Reference proteome</keyword>
<accession>A0A5B8Y060</accession>
<feature type="region of interest" description="Disordered" evidence="1">
    <location>
        <begin position="28"/>
        <end position="79"/>
    </location>
</feature>
<feature type="compositionally biased region" description="Basic and acidic residues" evidence="1">
    <location>
        <begin position="28"/>
        <end position="50"/>
    </location>
</feature>
<feature type="chain" id="PRO_5030106074" description="YHYH domain-containing protein" evidence="2">
    <location>
        <begin position="23"/>
        <end position="346"/>
    </location>
</feature>
<dbReference type="EMBL" id="CP041186">
    <property type="protein sequence ID" value="QDG49317.1"/>
    <property type="molecule type" value="Genomic_DNA"/>
</dbReference>
<evidence type="ECO:0000256" key="2">
    <source>
        <dbReference type="SAM" id="SignalP"/>
    </source>
</evidence>
<dbReference type="RefSeq" id="WP_141195816.1">
    <property type="nucleotide sequence ID" value="NZ_CP041186.1"/>
</dbReference>
<gene>
    <name evidence="3" type="ORF">FIV42_00770</name>
</gene>
<evidence type="ECO:0000313" key="4">
    <source>
        <dbReference type="Proteomes" id="UP000315995"/>
    </source>
</evidence>
<sequence length="346" mass="37969">MQKLWLTGLSALVLSAPLAASAHEGLKDKKGCHTKNDGSDYHCHKSESTKKTPASTDSQTAATSTGTSGSTADSTKTADAGSKCDLDSFDGQLVKFDKAEDLKKYGFQLWSERPKLVGDGVAYDKLQGRKGKLLSKPISHSSSGLEEQYYQVVLDDCSKVYTSTLGSPKSGTALQDFMASNDVFYVLEDGLDADVTFPHSQLRSREGACVRRSLKAPSSGSYRVTIEVCMRVGAPKTLDDDKIPRVRVLVRGREHLVYGKAWQLIASRDGKRLFKGRLGDNTPTLLDCSQYGCTHMTLSTPISGKELTEGEYTFHFTYAQNTDRQHKMRIKLTPDEKGEKTAESEK</sequence>
<keyword evidence="2" id="KW-0732">Signal</keyword>
<dbReference type="AlphaFoldDB" id="A0A4Y6PMQ8"/>
<proteinExistence type="predicted"/>